<protein>
    <recommendedName>
        <fullName evidence="7">Kynurenine 3-monooxygenase</fullName>
    </recommendedName>
</protein>
<dbReference type="SUPFAM" id="SSF51905">
    <property type="entry name" value="FAD/NAD(P)-binding domain"/>
    <property type="match status" value="1"/>
</dbReference>
<name>A0AAD9MVV5_9ANNE</name>
<proteinExistence type="predicted"/>
<dbReference type="PANTHER" id="PTHR46028:SF2">
    <property type="entry name" value="KYNURENINE 3-MONOOXYGENASE"/>
    <property type="match status" value="1"/>
</dbReference>
<dbReference type="PANTHER" id="PTHR46028">
    <property type="entry name" value="KYNURENINE 3-MONOOXYGENASE"/>
    <property type="match status" value="1"/>
</dbReference>
<evidence type="ECO:0000256" key="2">
    <source>
        <dbReference type="ARBA" id="ARBA00022630"/>
    </source>
</evidence>
<evidence type="ECO:0000313" key="6">
    <source>
        <dbReference type="Proteomes" id="UP001208570"/>
    </source>
</evidence>
<keyword evidence="4" id="KW-0560">Oxidoreductase</keyword>
<reference evidence="5" key="1">
    <citation type="journal article" date="2023" name="Mol. Biol. Evol.">
        <title>Third-Generation Sequencing Reveals the Adaptive Role of the Epigenome in Three Deep-Sea Polychaetes.</title>
        <authorList>
            <person name="Perez M."/>
            <person name="Aroh O."/>
            <person name="Sun Y."/>
            <person name="Lan Y."/>
            <person name="Juniper S.K."/>
            <person name="Young C.R."/>
            <person name="Angers B."/>
            <person name="Qian P.Y."/>
        </authorList>
    </citation>
    <scope>NUCLEOTIDE SEQUENCE</scope>
    <source>
        <strain evidence="5">P08H-3</strain>
    </source>
</reference>
<dbReference type="EMBL" id="JAODUP010000721">
    <property type="protein sequence ID" value="KAK2144909.1"/>
    <property type="molecule type" value="Genomic_DNA"/>
</dbReference>
<dbReference type="InterPro" id="IPR036188">
    <property type="entry name" value="FAD/NAD-bd_sf"/>
</dbReference>
<gene>
    <name evidence="5" type="ORF">LSH36_721g03017</name>
</gene>
<keyword evidence="2" id="KW-0285">Flavoprotein</keyword>
<evidence type="ECO:0000256" key="3">
    <source>
        <dbReference type="ARBA" id="ARBA00022827"/>
    </source>
</evidence>
<comment type="cofactor">
    <cofactor evidence="1">
        <name>FAD</name>
        <dbReference type="ChEBI" id="CHEBI:57692"/>
    </cofactor>
</comment>
<comment type="caution">
    <text evidence="5">The sequence shown here is derived from an EMBL/GenBank/DDBJ whole genome shotgun (WGS) entry which is preliminary data.</text>
</comment>
<dbReference type="GO" id="GO:0004502">
    <property type="term" value="F:kynurenine 3-monooxygenase activity"/>
    <property type="evidence" value="ECO:0007669"/>
    <property type="project" value="TreeGrafter"/>
</dbReference>
<keyword evidence="3" id="KW-0274">FAD</keyword>
<dbReference type="Proteomes" id="UP001208570">
    <property type="component" value="Unassembled WGS sequence"/>
</dbReference>
<evidence type="ECO:0000256" key="4">
    <source>
        <dbReference type="ARBA" id="ARBA00023002"/>
    </source>
</evidence>
<evidence type="ECO:0008006" key="7">
    <source>
        <dbReference type="Google" id="ProtNLM"/>
    </source>
</evidence>
<keyword evidence="6" id="KW-1185">Reference proteome</keyword>
<organism evidence="5 6">
    <name type="scientific">Paralvinella palmiformis</name>
    <dbReference type="NCBI Taxonomy" id="53620"/>
    <lineage>
        <taxon>Eukaryota</taxon>
        <taxon>Metazoa</taxon>
        <taxon>Spiralia</taxon>
        <taxon>Lophotrochozoa</taxon>
        <taxon>Annelida</taxon>
        <taxon>Polychaeta</taxon>
        <taxon>Sedentaria</taxon>
        <taxon>Canalipalpata</taxon>
        <taxon>Terebellida</taxon>
        <taxon>Terebelliformia</taxon>
        <taxon>Alvinellidae</taxon>
        <taxon>Paralvinella</taxon>
    </lineage>
</organism>
<dbReference type="Pfam" id="PF13450">
    <property type="entry name" value="NAD_binding_8"/>
    <property type="match status" value="1"/>
</dbReference>
<dbReference type="GO" id="GO:0005741">
    <property type="term" value="C:mitochondrial outer membrane"/>
    <property type="evidence" value="ECO:0007669"/>
    <property type="project" value="TreeGrafter"/>
</dbReference>
<dbReference type="Gene3D" id="3.50.50.60">
    <property type="entry name" value="FAD/NAD(P)-binding domain"/>
    <property type="match status" value="1"/>
</dbReference>
<evidence type="ECO:0000313" key="5">
    <source>
        <dbReference type="EMBL" id="KAK2144909.1"/>
    </source>
</evidence>
<evidence type="ECO:0000256" key="1">
    <source>
        <dbReference type="ARBA" id="ARBA00001974"/>
    </source>
</evidence>
<dbReference type="AlphaFoldDB" id="A0AAD9MVV5"/>
<dbReference type="GO" id="GO:0070189">
    <property type="term" value="P:kynurenine metabolic process"/>
    <property type="evidence" value="ECO:0007669"/>
    <property type="project" value="TreeGrafter"/>
</dbReference>
<accession>A0AAD9MVV5</accession>
<sequence length="105" mass="11588">MPVSSQKHVVVVGGGLVGTLNACFLAKRGYHVDLFEMREDIRKQTAVKGKNINLALSIRGREALKAVGLEDCVVTNGTPMYGRMVHDLHGNKKPIYYGRKDQASY</sequence>